<dbReference type="PANTHER" id="PTHR21043">
    <property type="entry name" value="IOJAP SUPERFAMILY ORTHOLOG"/>
    <property type="match status" value="1"/>
</dbReference>
<dbReference type="AlphaFoldDB" id="A0A8C6K211"/>
<dbReference type="Proteomes" id="UP000694405">
    <property type="component" value="Chromosome 1"/>
</dbReference>
<dbReference type="Pfam" id="PF02410">
    <property type="entry name" value="RsfS"/>
    <property type="match status" value="1"/>
</dbReference>
<dbReference type="GO" id="GO:0005739">
    <property type="term" value="C:mitochondrion"/>
    <property type="evidence" value="ECO:0007669"/>
    <property type="project" value="UniProtKB-SubCell"/>
</dbReference>
<dbReference type="Gene3D" id="3.30.460.10">
    <property type="entry name" value="Beta Polymerase, domain 2"/>
    <property type="match status" value="1"/>
</dbReference>
<reference evidence="7" key="2">
    <citation type="submission" date="2025-08" db="UniProtKB">
        <authorList>
            <consortium name="Ensembl"/>
        </authorList>
    </citation>
    <scope>IDENTIFICATION</scope>
</reference>
<organism evidence="7 8">
    <name type="scientific">Melopsittacus undulatus</name>
    <name type="common">Budgerigar</name>
    <name type="synonym">Psittacus undulatus</name>
    <dbReference type="NCBI Taxonomy" id="13146"/>
    <lineage>
        <taxon>Eukaryota</taxon>
        <taxon>Metazoa</taxon>
        <taxon>Chordata</taxon>
        <taxon>Craniata</taxon>
        <taxon>Vertebrata</taxon>
        <taxon>Euteleostomi</taxon>
        <taxon>Archelosauria</taxon>
        <taxon>Archosauria</taxon>
        <taxon>Dinosauria</taxon>
        <taxon>Saurischia</taxon>
        <taxon>Theropoda</taxon>
        <taxon>Coelurosauria</taxon>
        <taxon>Aves</taxon>
        <taxon>Neognathae</taxon>
        <taxon>Neoaves</taxon>
        <taxon>Telluraves</taxon>
        <taxon>Australaves</taxon>
        <taxon>Psittaciformes</taxon>
        <taxon>Psittaculidae</taxon>
        <taxon>Melopsittacus</taxon>
    </lineage>
</organism>
<feature type="compositionally biased region" description="Basic and acidic residues" evidence="6">
    <location>
        <begin position="67"/>
        <end position="81"/>
    </location>
</feature>
<evidence type="ECO:0000256" key="4">
    <source>
        <dbReference type="ARBA" id="ARBA00053669"/>
    </source>
</evidence>
<proteinExistence type="inferred from homology"/>
<dbReference type="PANTHER" id="PTHR21043:SF0">
    <property type="entry name" value="MITOCHONDRIAL ASSEMBLY OF RIBOSOMAL LARGE SUBUNIT PROTEIN 1"/>
    <property type="match status" value="1"/>
</dbReference>
<evidence type="ECO:0000313" key="7">
    <source>
        <dbReference type="Ensembl" id="ENSMUNP00000019046.2"/>
    </source>
</evidence>
<evidence type="ECO:0000313" key="8">
    <source>
        <dbReference type="Proteomes" id="UP000694405"/>
    </source>
</evidence>
<dbReference type="SUPFAM" id="SSF81301">
    <property type="entry name" value="Nucleotidyltransferase"/>
    <property type="match status" value="1"/>
</dbReference>
<evidence type="ECO:0000256" key="3">
    <source>
        <dbReference type="ARBA" id="ARBA00023128"/>
    </source>
</evidence>
<evidence type="ECO:0000256" key="6">
    <source>
        <dbReference type="SAM" id="MobiDB-lite"/>
    </source>
</evidence>
<dbReference type="Ensembl" id="ENSMUNT00000021861.2">
    <property type="protein sequence ID" value="ENSMUNP00000019046.2"/>
    <property type="gene ID" value="ENSMUNG00000014583.2"/>
</dbReference>
<accession>A0A8V5GC11</accession>
<dbReference type="GO" id="GO:0043023">
    <property type="term" value="F:ribosomal large subunit binding"/>
    <property type="evidence" value="ECO:0007669"/>
    <property type="project" value="TreeGrafter"/>
</dbReference>
<dbReference type="HAMAP" id="MF_01477">
    <property type="entry name" value="Iojap_RsfS"/>
    <property type="match status" value="1"/>
</dbReference>
<dbReference type="NCBIfam" id="TIGR00090">
    <property type="entry name" value="rsfS_iojap_ybeB"/>
    <property type="match status" value="1"/>
</dbReference>
<comment type="subcellular location">
    <subcellularLocation>
        <location evidence="1">Mitochondrion</location>
    </subcellularLocation>
</comment>
<sequence length="321" mass="34937">MNGPRGRSSSRGAPRRHALNPAASVPPLPACSEPAGTERAGTGRAGTERATTHTSIHSLRARLAALSDRRQDGPMRREGRQRSCPIAGRHAGKGRVPAPEGGAGMWRAVAAGRRVLRPVSAAAGGALRPQPPRQLAGAPRGGCAPARAAASGGGGAGALAERPQVADTVLPKFNIDFVVALLRQENAKDICVIQLPPEVKYCDYFIIVSGSSPRHLHAMAQYMLKMYKYCKEESNPHTRIEGKETDDWLCIDFGSIVVHFMLPETREVYELEKLWTLGSYDDQLAQMTPQSLPEDFIFRLTPNNSDHLEKELHTAVEWKEK</sequence>
<feature type="region of interest" description="Disordered" evidence="6">
    <location>
        <begin position="123"/>
        <end position="148"/>
    </location>
</feature>
<comment type="similarity">
    <text evidence="2">Belongs to the Iojap/RsfS family.</text>
</comment>
<protein>
    <recommendedName>
        <fullName evidence="5">Mitochondrial assembly of ribosomal large subunit protein 1</fullName>
    </recommendedName>
</protein>
<keyword evidence="3" id="KW-0496">Mitochondrion</keyword>
<comment type="function">
    <text evidence="4">Required for normal mitochondrial ribosome function and mitochondrial translation. May play a role in ribosome biogenesis by preventing premature association of the 28S and 39S ribosomal subunits. Interacts with mitochondrial ribosomal protein uL14m (MRPL14), probably blocking formation of intersubunit bridge B8, preventing association of the 28S and 39S ribosomal subunits. Addition to isolated mitochondrial ribosomal subunits partially inhibits translation, probably by interfering with the association of the 28S and 39S ribosomal subunits and the formation of functional ribosomes. May also participate in the assembly and/or regulation of the stability of the large subunit of the mitochondrial ribosome. May function as a ribosomal silencing factor.</text>
</comment>
<evidence type="ECO:0000256" key="5">
    <source>
        <dbReference type="ARBA" id="ARBA00073331"/>
    </source>
</evidence>
<dbReference type="InterPro" id="IPR004394">
    <property type="entry name" value="Iojap/RsfS/C7orf30"/>
</dbReference>
<accession>A0A8C6K211</accession>
<evidence type="ECO:0000256" key="2">
    <source>
        <dbReference type="ARBA" id="ARBA00010574"/>
    </source>
</evidence>
<dbReference type="FunFam" id="3.30.460.10:FF:000018">
    <property type="entry name" value="Mitochondrial assembly of ribosomal large subunit 1"/>
    <property type="match status" value="1"/>
</dbReference>
<keyword evidence="8" id="KW-1185">Reference proteome</keyword>
<name>A0A8C6K211_MELUD</name>
<feature type="compositionally biased region" description="Low complexity" evidence="6">
    <location>
        <begin position="135"/>
        <end position="148"/>
    </location>
</feature>
<dbReference type="InterPro" id="IPR043519">
    <property type="entry name" value="NT_sf"/>
</dbReference>
<reference evidence="7" key="3">
    <citation type="submission" date="2025-09" db="UniProtKB">
        <authorList>
            <consortium name="Ensembl"/>
        </authorList>
    </citation>
    <scope>IDENTIFICATION</scope>
</reference>
<gene>
    <name evidence="7" type="primary">LOC101872262</name>
</gene>
<dbReference type="GO" id="GO:0017148">
    <property type="term" value="P:negative regulation of translation"/>
    <property type="evidence" value="ECO:0007669"/>
    <property type="project" value="TreeGrafter"/>
</dbReference>
<dbReference type="GO" id="GO:0090071">
    <property type="term" value="P:negative regulation of ribosome biogenesis"/>
    <property type="evidence" value="ECO:0007669"/>
    <property type="project" value="TreeGrafter"/>
</dbReference>
<feature type="region of interest" description="Disordered" evidence="6">
    <location>
        <begin position="1"/>
        <end position="100"/>
    </location>
</feature>
<reference evidence="7" key="1">
    <citation type="submission" date="2020-03" db="EMBL/GenBank/DDBJ databases">
        <title>Melopsittacus undulatus (budgerigar) genome, bMelUnd1, maternal haplotype with Z.</title>
        <authorList>
            <person name="Gedman G."/>
            <person name="Mountcastle J."/>
            <person name="Haase B."/>
            <person name="Formenti G."/>
            <person name="Wright T."/>
            <person name="Apodaca J."/>
            <person name="Pelan S."/>
            <person name="Chow W."/>
            <person name="Rhie A."/>
            <person name="Howe K."/>
            <person name="Fedrigo O."/>
            <person name="Jarvis E.D."/>
        </authorList>
    </citation>
    <scope>NUCLEOTIDE SEQUENCE [LARGE SCALE GENOMIC DNA]</scope>
</reference>
<evidence type="ECO:0000256" key="1">
    <source>
        <dbReference type="ARBA" id="ARBA00004173"/>
    </source>
</evidence>
<feature type="compositionally biased region" description="Low complexity" evidence="6">
    <location>
        <begin position="1"/>
        <end position="12"/>
    </location>
</feature>